<name>A0A2P5ES84_TREOI</name>
<gene>
    <name evidence="2" type="ORF">TorRG33x02_157790</name>
</gene>
<comment type="caution">
    <text evidence="2">The sequence shown here is derived from an EMBL/GenBank/DDBJ whole genome shotgun (WGS) entry which is preliminary data.</text>
</comment>
<organism evidence="2 3">
    <name type="scientific">Trema orientale</name>
    <name type="common">Charcoal tree</name>
    <name type="synonym">Celtis orientalis</name>
    <dbReference type="NCBI Taxonomy" id="63057"/>
    <lineage>
        <taxon>Eukaryota</taxon>
        <taxon>Viridiplantae</taxon>
        <taxon>Streptophyta</taxon>
        <taxon>Embryophyta</taxon>
        <taxon>Tracheophyta</taxon>
        <taxon>Spermatophyta</taxon>
        <taxon>Magnoliopsida</taxon>
        <taxon>eudicotyledons</taxon>
        <taxon>Gunneridae</taxon>
        <taxon>Pentapetalae</taxon>
        <taxon>rosids</taxon>
        <taxon>fabids</taxon>
        <taxon>Rosales</taxon>
        <taxon>Cannabaceae</taxon>
        <taxon>Trema</taxon>
    </lineage>
</organism>
<reference evidence="3" key="1">
    <citation type="submission" date="2016-06" db="EMBL/GenBank/DDBJ databases">
        <title>Parallel loss of symbiosis genes in relatives of nitrogen-fixing non-legume Parasponia.</title>
        <authorList>
            <person name="Van Velzen R."/>
            <person name="Holmer R."/>
            <person name="Bu F."/>
            <person name="Rutten L."/>
            <person name="Van Zeijl A."/>
            <person name="Liu W."/>
            <person name="Santuari L."/>
            <person name="Cao Q."/>
            <person name="Sharma T."/>
            <person name="Shen D."/>
            <person name="Roswanjaya Y."/>
            <person name="Wardhani T."/>
            <person name="Kalhor M.S."/>
            <person name="Jansen J."/>
            <person name="Van den Hoogen J."/>
            <person name="Gungor B."/>
            <person name="Hartog M."/>
            <person name="Hontelez J."/>
            <person name="Verver J."/>
            <person name="Yang W.-C."/>
            <person name="Schijlen E."/>
            <person name="Repin R."/>
            <person name="Schilthuizen M."/>
            <person name="Schranz E."/>
            <person name="Heidstra R."/>
            <person name="Miyata K."/>
            <person name="Fedorova E."/>
            <person name="Kohlen W."/>
            <person name="Bisseling T."/>
            <person name="Smit S."/>
            <person name="Geurts R."/>
        </authorList>
    </citation>
    <scope>NUCLEOTIDE SEQUENCE [LARGE SCALE GENOMIC DNA]</scope>
    <source>
        <strain evidence="3">cv. RG33-2</strain>
    </source>
</reference>
<dbReference type="EMBL" id="JXTC01000106">
    <property type="protein sequence ID" value="PON88413.1"/>
    <property type="molecule type" value="Genomic_DNA"/>
</dbReference>
<evidence type="ECO:0000256" key="1">
    <source>
        <dbReference type="SAM" id="MobiDB-lite"/>
    </source>
</evidence>
<dbReference type="OrthoDB" id="1930729at2759"/>
<evidence type="ECO:0000313" key="3">
    <source>
        <dbReference type="Proteomes" id="UP000237000"/>
    </source>
</evidence>
<dbReference type="AlphaFoldDB" id="A0A2P5ES84"/>
<keyword evidence="3" id="KW-1185">Reference proteome</keyword>
<accession>A0A2P5ES84</accession>
<evidence type="ECO:0000313" key="2">
    <source>
        <dbReference type="EMBL" id="PON88413.1"/>
    </source>
</evidence>
<feature type="non-terminal residue" evidence="2">
    <location>
        <position position="187"/>
    </location>
</feature>
<sequence length="187" mass="21258">MHKSPGVLVFHLGYLGEFALITALNFGKDSDIVKLKSMSGSMRLKETNLNNEATIYHDPHYSLNSTRVKEEGVQGDKEDENKKETAEAKRATEEAGIFNALTDEVEEQPSENLPRSYTFYTELKSDITELKVHQADLENAPEQQQTSGMKEVHPSEIAGVQFHMKKWVAHKTKRLIDYTDLSNKKFK</sequence>
<dbReference type="InParanoid" id="A0A2P5ES84"/>
<dbReference type="Proteomes" id="UP000237000">
    <property type="component" value="Unassembled WGS sequence"/>
</dbReference>
<proteinExistence type="predicted"/>
<feature type="region of interest" description="Disordered" evidence="1">
    <location>
        <begin position="67"/>
        <end position="91"/>
    </location>
</feature>
<protein>
    <submittedName>
        <fullName evidence="2">Uncharacterized protein</fullName>
    </submittedName>
</protein>